<keyword evidence="4" id="KW-1185">Reference proteome</keyword>
<sequence>MPALDVRGKIAAAQIAFYVPVAVLTILLVFRYAFRRDAGWFFLLIFALVRITGGALLVAAEMQPSNIDLFIAAYIIQFAGLALLMMSTIGFLGMAGQHTYSDVPRLSIMFRIIGLLALTALAVSIAGGLLGTHVNPDAGSTGLILRRVGAGIFAGLYVALTLIHFGTWTYRWHLKSYRRNLLWGISTALPFLGVRVAYSVLAAWSSSDLFGLSLSSNPTLARFNPITGDWVPFLIMSLVMEYAVVLIYLLSSTWLSRRRL</sequence>
<evidence type="ECO:0000313" key="3">
    <source>
        <dbReference type="EMBL" id="TFK36789.1"/>
    </source>
</evidence>
<reference evidence="3 4" key="1">
    <citation type="journal article" date="2019" name="Nat. Ecol. Evol.">
        <title>Megaphylogeny resolves global patterns of mushroom evolution.</title>
        <authorList>
            <person name="Varga T."/>
            <person name="Krizsan K."/>
            <person name="Foldi C."/>
            <person name="Dima B."/>
            <person name="Sanchez-Garcia M."/>
            <person name="Sanchez-Ramirez S."/>
            <person name="Szollosi G.J."/>
            <person name="Szarkandi J.G."/>
            <person name="Papp V."/>
            <person name="Albert L."/>
            <person name="Andreopoulos W."/>
            <person name="Angelini C."/>
            <person name="Antonin V."/>
            <person name="Barry K.W."/>
            <person name="Bougher N.L."/>
            <person name="Buchanan P."/>
            <person name="Buyck B."/>
            <person name="Bense V."/>
            <person name="Catcheside P."/>
            <person name="Chovatia M."/>
            <person name="Cooper J."/>
            <person name="Damon W."/>
            <person name="Desjardin D."/>
            <person name="Finy P."/>
            <person name="Geml J."/>
            <person name="Haridas S."/>
            <person name="Hughes K."/>
            <person name="Justo A."/>
            <person name="Karasinski D."/>
            <person name="Kautmanova I."/>
            <person name="Kiss B."/>
            <person name="Kocsube S."/>
            <person name="Kotiranta H."/>
            <person name="LaButti K.M."/>
            <person name="Lechner B.E."/>
            <person name="Liimatainen K."/>
            <person name="Lipzen A."/>
            <person name="Lukacs Z."/>
            <person name="Mihaltcheva S."/>
            <person name="Morgado L.N."/>
            <person name="Niskanen T."/>
            <person name="Noordeloos M.E."/>
            <person name="Ohm R.A."/>
            <person name="Ortiz-Santana B."/>
            <person name="Ovrebo C."/>
            <person name="Racz N."/>
            <person name="Riley R."/>
            <person name="Savchenko A."/>
            <person name="Shiryaev A."/>
            <person name="Soop K."/>
            <person name="Spirin V."/>
            <person name="Szebenyi C."/>
            <person name="Tomsovsky M."/>
            <person name="Tulloss R.E."/>
            <person name="Uehling J."/>
            <person name="Grigoriev I.V."/>
            <person name="Vagvolgyi C."/>
            <person name="Papp T."/>
            <person name="Martin F.M."/>
            <person name="Miettinen O."/>
            <person name="Hibbett D.S."/>
            <person name="Nagy L.G."/>
        </authorList>
    </citation>
    <scope>NUCLEOTIDE SEQUENCE [LARGE SCALE GENOMIC DNA]</scope>
    <source>
        <strain evidence="3 4">CBS 166.37</strain>
    </source>
</reference>
<dbReference type="STRING" id="68775.A0A5C3LUC7"/>
<evidence type="ECO:0000256" key="1">
    <source>
        <dbReference type="SAM" id="Phobius"/>
    </source>
</evidence>
<dbReference type="OrthoDB" id="2560628at2759"/>
<protein>
    <recommendedName>
        <fullName evidence="2">DUF7702 domain-containing protein</fullName>
    </recommendedName>
</protein>
<dbReference type="PANTHER" id="PTHR42109">
    <property type="entry name" value="UNPLACED GENOMIC SCAFFOLD UM_SCAF_CONTIG_1.265, WHOLE GENOME SHOTGUN SEQUENCE"/>
    <property type="match status" value="1"/>
</dbReference>
<dbReference type="Pfam" id="PF24800">
    <property type="entry name" value="DUF7702"/>
    <property type="match status" value="1"/>
</dbReference>
<feature type="transmembrane region" description="Helical" evidence="1">
    <location>
        <begin position="108"/>
        <end position="130"/>
    </location>
</feature>
<dbReference type="InterPro" id="IPR056119">
    <property type="entry name" value="DUF7702"/>
</dbReference>
<feature type="transmembrane region" description="Helical" evidence="1">
    <location>
        <begin position="150"/>
        <end position="170"/>
    </location>
</feature>
<dbReference type="Proteomes" id="UP000308652">
    <property type="component" value="Unassembled WGS sequence"/>
</dbReference>
<keyword evidence="1" id="KW-0472">Membrane</keyword>
<evidence type="ECO:0000313" key="4">
    <source>
        <dbReference type="Proteomes" id="UP000308652"/>
    </source>
</evidence>
<feature type="transmembrane region" description="Helical" evidence="1">
    <location>
        <begin position="230"/>
        <end position="250"/>
    </location>
</feature>
<keyword evidence="1" id="KW-0812">Transmembrane</keyword>
<keyword evidence="1" id="KW-1133">Transmembrane helix</keyword>
<organism evidence="3 4">
    <name type="scientific">Crucibulum laeve</name>
    <dbReference type="NCBI Taxonomy" id="68775"/>
    <lineage>
        <taxon>Eukaryota</taxon>
        <taxon>Fungi</taxon>
        <taxon>Dikarya</taxon>
        <taxon>Basidiomycota</taxon>
        <taxon>Agaricomycotina</taxon>
        <taxon>Agaricomycetes</taxon>
        <taxon>Agaricomycetidae</taxon>
        <taxon>Agaricales</taxon>
        <taxon>Agaricineae</taxon>
        <taxon>Nidulariaceae</taxon>
        <taxon>Crucibulum</taxon>
    </lineage>
</organism>
<feature type="transmembrane region" description="Helical" evidence="1">
    <location>
        <begin position="182"/>
        <end position="204"/>
    </location>
</feature>
<dbReference type="AlphaFoldDB" id="A0A5C3LUC7"/>
<feature type="transmembrane region" description="Helical" evidence="1">
    <location>
        <begin position="40"/>
        <end position="59"/>
    </location>
</feature>
<dbReference type="EMBL" id="ML213611">
    <property type="protein sequence ID" value="TFK36789.1"/>
    <property type="molecule type" value="Genomic_DNA"/>
</dbReference>
<name>A0A5C3LUC7_9AGAR</name>
<accession>A0A5C3LUC7</accession>
<gene>
    <name evidence="3" type="ORF">BDQ12DRAFT_633010</name>
</gene>
<feature type="transmembrane region" description="Helical" evidence="1">
    <location>
        <begin position="71"/>
        <end position="96"/>
    </location>
</feature>
<feature type="domain" description="DUF7702" evidence="2">
    <location>
        <begin position="4"/>
        <end position="253"/>
    </location>
</feature>
<evidence type="ECO:0000259" key="2">
    <source>
        <dbReference type="Pfam" id="PF24800"/>
    </source>
</evidence>
<proteinExistence type="predicted"/>
<feature type="transmembrane region" description="Helical" evidence="1">
    <location>
        <begin position="12"/>
        <end position="33"/>
    </location>
</feature>
<dbReference type="PANTHER" id="PTHR42109:SF2">
    <property type="entry name" value="INTEGRAL MEMBRANE PROTEIN"/>
    <property type="match status" value="1"/>
</dbReference>